<evidence type="ECO:0000313" key="1">
    <source>
        <dbReference type="EMBL" id="KKM64929.1"/>
    </source>
</evidence>
<protein>
    <submittedName>
        <fullName evidence="1">Uncharacterized protein</fullName>
    </submittedName>
</protein>
<name>A0A0F9J5B7_9ZZZZ</name>
<comment type="caution">
    <text evidence="1">The sequence shown here is derived from an EMBL/GenBank/DDBJ whole genome shotgun (WGS) entry which is preliminary data.</text>
</comment>
<dbReference type="AlphaFoldDB" id="A0A0F9J5B7"/>
<accession>A0A0F9J5B7</accession>
<sequence length="68" mass="7972">MTEDIQLEKVEYWREVRPPTLKRYRYRRAVRERMALLKGKTGVTVDPEKGRPIPEAALLARDPQGAHQ</sequence>
<organism evidence="1">
    <name type="scientific">marine sediment metagenome</name>
    <dbReference type="NCBI Taxonomy" id="412755"/>
    <lineage>
        <taxon>unclassified sequences</taxon>
        <taxon>metagenomes</taxon>
        <taxon>ecological metagenomes</taxon>
    </lineage>
</organism>
<reference evidence="1" key="1">
    <citation type="journal article" date="2015" name="Nature">
        <title>Complex archaea that bridge the gap between prokaryotes and eukaryotes.</title>
        <authorList>
            <person name="Spang A."/>
            <person name="Saw J.H."/>
            <person name="Jorgensen S.L."/>
            <person name="Zaremba-Niedzwiedzka K."/>
            <person name="Martijn J."/>
            <person name="Lind A.E."/>
            <person name="van Eijk R."/>
            <person name="Schleper C."/>
            <person name="Guy L."/>
            <person name="Ettema T.J."/>
        </authorList>
    </citation>
    <scope>NUCLEOTIDE SEQUENCE</scope>
</reference>
<proteinExistence type="predicted"/>
<gene>
    <name evidence="1" type="ORF">LCGC14_1496400</name>
</gene>
<dbReference type="EMBL" id="LAZR01010811">
    <property type="protein sequence ID" value="KKM64929.1"/>
    <property type="molecule type" value="Genomic_DNA"/>
</dbReference>